<feature type="domain" description="L,D-TPase catalytic" evidence="6">
    <location>
        <begin position="1"/>
        <end position="174"/>
    </location>
</feature>
<dbReference type="Pfam" id="PF03734">
    <property type="entry name" value="YkuD"/>
    <property type="match status" value="1"/>
</dbReference>
<evidence type="ECO:0000259" key="6">
    <source>
        <dbReference type="PROSITE" id="PS52029"/>
    </source>
</evidence>
<gene>
    <name evidence="7" type="ORF">FQV27_18135</name>
</gene>
<evidence type="ECO:0000256" key="1">
    <source>
        <dbReference type="ARBA" id="ARBA00001947"/>
    </source>
</evidence>
<evidence type="ECO:0000256" key="2">
    <source>
        <dbReference type="ARBA" id="ARBA00022723"/>
    </source>
</evidence>
<dbReference type="Gene3D" id="3.40.630.10">
    <property type="entry name" value="Zn peptidases"/>
    <property type="match status" value="1"/>
</dbReference>
<dbReference type="AlphaFoldDB" id="A0A5C6RS22"/>
<dbReference type="GO" id="GO:0009252">
    <property type="term" value="P:peptidoglycan biosynthetic process"/>
    <property type="evidence" value="ECO:0007669"/>
    <property type="project" value="UniProtKB-KW"/>
</dbReference>
<dbReference type="GO" id="GO:0071555">
    <property type="term" value="P:cell wall organization"/>
    <property type="evidence" value="ECO:0007669"/>
    <property type="project" value="UniProtKB-UniRule"/>
</dbReference>
<keyword evidence="8" id="KW-1185">Reference proteome</keyword>
<evidence type="ECO:0000256" key="3">
    <source>
        <dbReference type="ARBA" id="ARBA00022801"/>
    </source>
</evidence>
<organism evidence="7 8">
    <name type="scientific">Paracoccus aurantiacus</name>
    <dbReference type="NCBI Taxonomy" id="2599412"/>
    <lineage>
        <taxon>Bacteria</taxon>
        <taxon>Pseudomonadati</taxon>
        <taxon>Pseudomonadota</taxon>
        <taxon>Alphaproteobacteria</taxon>
        <taxon>Rhodobacterales</taxon>
        <taxon>Paracoccaceae</taxon>
        <taxon>Paracoccus</taxon>
    </lineage>
</organism>
<dbReference type="PANTHER" id="PTHR38589:SF1">
    <property type="entry name" value="BLR0621 PROTEIN"/>
    <property type="match status" value="1"/>
</dbReference>
<comment type="pathway">
    <text evidence="5">Cell wall biogenesis; peptidoglycan biosynthesis.</text>
</comment>
<accession>A0A5C6RS22</accession>
<protein>
    <submittedName>
        <fullName evidence="7">L,D-transpeptidase family protein</fullName>
    </submittedName>
</protein>
<evidence type="ECO:0000256" key="5">
    <source>
        <dbReference type="PROSITE-ProRule" id="PRU01373"/>
    </source>
</evidence>
<dbReference type="GO" id="GO:0008360">
    <property type="term" value="P:regulation of cell shape"/>
    <property type="evidence" value="ECO:0007669"/>
    <property type="project" value="UniProtKB-UniRule"/>
</dbReference>
<feature type="active site" description="Proton donor/acceptor" evidence="5">
    <location>
        <position position="138"/>
    </location>
</feature>
<dbReference type="InterPro" id="IPR005490">
    <property type="entry name" value="LD_TPept_cat_dom"/>
</dbReference>
<feature type="active site" description="Nucleophile" evidence="5">
    <location>
        <position position="150"/>
    </location>
</feature>
<keyword evidence="5" id="KW-0133">Cell shape</keyword>
<comment type="cofactor">
    <cofactor evidence="1">
        <name>Zn(2+)</name>
        <dbReference type="ChEBI" id="CHEBI:29105"/>
    </cofactor>
</comment>
<evidence type="ECO:0000313" key="8">
    <source>
        <dbReference type="Proteomes" id="UP000321562"/>
    </source>
</evidence>
<dbReference type="InterPro" id="IPR055438">
    <property type="entry name" value="AstE_AspA_cat"/>
</dbReference>
<name>A0A5C6RS22_9RHOB</name>
<dbReference type="Pfam" id="PF24827">
    <property type="entry name" value="AstE_AspA_cat"/>
    <property type="match status" value="1"/>
</dbReference>
<keyword evidence="4" id="KW-0862">Zinc</keyword>
<dbReference type="PROSITE" id="PS52029">
    <property type="entry name" value="LD_TPASE"/>
    <property type="match status" value="1"/>
</dbReference>
<proteinExistence type="predicted"/>
<evidence type="ECO:0000313" key="7">
    <source>
        <dbReference type="EMBL" id="TXB64102.1"/>
    </source>
</evidence>
<dbReference type="Proteomes" id="UP000321562">
    <property type="component" value="Unassembled WGS sequence"/>
</dbReference>
<dbReference type="GO" id="GO:0016740">
    <property type="term" value="F:transferase activity"/>
    <property type="evidence" value="ECO:0007669"/>
    <property type="project" value="InterPro"/>
</dbReference>
<keyword evidence="5" id="KW-0961">Cell wall biogenesis/degradation</keyword>
<evidence type="ECO:0000256" key="4">
    <source>
        <dbReference type="ARBA" id="ARBA00022833"/>
    </source>
</evidence>
<dbReference type="SUPFAM" id="SSF53187">
    <property type="entry name" value="Zn-dependent exopeptidases"/>
    <property type="match status" value="1"/>
</dbReference>
<dbReference type="GO" id="GO:0016788">
    <property type="term" value="F:hydrolase activity, acting on ester bonds"/>
    <property type="evidence" value="ECO:0007669"/>
    <property type="project" value="InterPro"/>
</dbReference>
<dbReference type="OrthoDB" id="9804204at2"/>
<dbReference type="GO" id="GO:0046872">
    <property type="term" value="F:metal ion binding"/>
    <property type="evidence" value="ECO:0007669"/>
    <property type="project" value="UniProtKB-KW"/>
</dbReference>
<reference evidence="7 8" key="1">
    <citation type="submission" date="2019-08" db="EMBL/GenBank/DDBJ databases">
        <authorList>
            <person name="Ye J."/>
        </authorList>
    </citation>
    <scope>NUCLEOTIDE SEQUENCE [LARGE SCALE GENOMIC DNA]</scope>
    <source>
        <strain evidence="7 8">TK008</strain>
    </source>
</reference>
<comment type="caution">
    <text evidence="7">The sequence shown here is derived from an EMBL/GenBank/DDBJ whole genome shotgun (WGS) entry which is preliminary data.</text>
</comment>
<dbReference type="EMBL" id="VOPL01000014">
    <property type="protein sequence ID" value="TXB64102.1"/>
    <property type="molecule type" value="Genomic_DNA"/>
</dbReference>
<keyword evidence="3" id="KW-0378">Hydrolase</keyword>
<sequence length="499" mass="53774">MIHVRAGDDPEAPHRGTLRIGDWSVPCAVGRSGIVAPGLKREGDAATPAGRFPLRYGFYEPGVFGDAEMAALDFPFKPKPDSYSWIEDATSPDYNRMRALRDGEPPEDRAAELFDLFVPLGWNDAVPVAAGGSAIFLHAARPDMSGTAGCIAVARDQLMNLAKRLRPGMMIDIASADTAAMPQVHDDAIESVTFHGLKPGPRVIVTGSVHGNEPCGPKAITRMIADLRHGRRRISSGSVTFVPVVNGLAYRHDRREGDRNLNRALREYPVPLVNEDRVANVLCPMLRAHDVLIDLHSFASQGPPFVLFGPDIEGGELEPRVQRRTEQALVNAMGLPFAVYGWMEAHHRSLATQGRADDIGFAVGTTEYMRRCGGAAVTVECGEHTDPASVEVAYSVIADCLVCMGVMKGEVTRKSGSSKVLKISDAILADSDDDRLARDFTTGEAVKAGEVIGHRADGTAITAPHDGAIIFASGRIRAGTEMCFLCRFVPPDQHPPKSV</sequence>
<keyword evidence="2" id="KW-0479">Metal-binding</keyword>
<dbReference type="PANTHER" id="PTHR38589">
    <property type="entry name" value="BLR0621 PROTEIN"/>
    <property type="match status" value="1"/>
</dbReference>
<keyword evidence="5" id="KW-0573">Peptidoglycan synthesis</keyword>